<evidence type="ECO:0000313" key="4">
    <source>
        <dbReference type="Proteomes" id="UP001597389"/>
    </source>
</evidence>
<accession>A0ABW4ZEQ1</accession>
<feature type="signal peptide" evidence="1">
    <location>
        <begin position="1"/>
        <end position="19"/>
    </location>
</feature>
<dbReference type="Pfam" id="PF04784">
    <property type="entry name" value="DUF547"/>
    <property type="match status" value="1"/>
</dbReference>
<reference evidence="4" key="1">
    <citation type="journal article" date="2019" name="Int. J. Syst. Evol. Microbiol.">
        <title>The Global Catalogue of Microorganisms (GCM) 10K type strain sequencing project: providing services to taxonomists for standard genome sequencing and annotation.</title>
        <authorList>
            <consortium name="The Broad Institute Genomics Platform"/>
            <consortium name="The Broad Institute Genome Sequencing Center for Infectious Disease"/>
            <person name="Wu L."/>
            <person name="Ma J."/>
        </authorList>
    </citation>
    <scope>NUCLEOTIDE SEQUENCE [LARGE SCALE GENOMIC DNA]</scope>
    <source>
        <strain evidence="4">CCUG 57942</strain>
    </source>
</reference>
<organism evidence="3 4">
    <name type="scientific">Rubritalea tangerina</name>
    <dbReference type="NCBI Taxonomy" id="430798"/>
    <lineage>
        <taxon>Bacteria</taxon>
        <taxon>Pseudomonadati</taxon>
        <taxon>Verrucomicrobiota</taxon>
        <taxon>Verrucomicrobiia</taxon>
        <taxon>Verrucomicrobiales</taxon>
        <taxon>Rubritaleaceae</taxon>
        <taxon>Rubritalea</taxon>
    </lineage>
</organism>
<dbReference type="EMBL" id="JBHUJB010000079">
    <property type="protein sequence ID" value="MFD2160403.1"/>
    <property type="molecule type" value="Genomic_DNA"/>
</dbReference>
<evidence type="ECO:0000313" key="3">
    <source>
        <dbReference type="EMBL" id="MFD2160403.1"/>
    </source>
</evidence>
<keyword evidence="1" id="KW-0732">Signal</keyword>
<evidence type="ECO:0000259" key="2">
    <source>
        <dbReference type="Pfam" id="PF04784"/>
    </source>
</evidence>
<keyword evidence="4" id="KW-1185">Reference proteome</keyword>
<feature type="domain" description="DUF547" evidence="2">
    <location>
        <begin position="67"/>
        <end position="175"/>
    </location>
</feature>
<dbReference type="PANTHER" id="PTHR46361">
    <property type="entry name" value="ELECTRON CARRIER/ PROTEIN DISULFIDE OXIDOREDUCTASE"/>
    <property type="match status" value="1"/>
</dbReference>
<dbReference type="InterPro" id="IPR006869">
    <property type="entry name" value="DUF547"/>
</dbReference>
<dbReference type="Proteomes" id="UP001597389">
    <property type="component" value="Unassembled WGS sequence"/>
</dbReference>
<proteinExistence type="predicted"/>
<dbReference type="RefSeq" id="WP_377178749.1">
    <property type="nucleotide sequence ID" value="NZ_JBHUJB010000079.1"/>
</dbReference>
<sequence>MKKSTLIVAFSCLPAALYAQDYTSYNTLVQKYASPNGVQYKTWKANARDTAALKNILTEWARIDANKLNKKQKAAFRINLYNAAMLDIVLDRYPLKSVTKIGVPFSVFKRKSIKTPQGNISLDTLEKKQLLIDFPDPRIHFAVNCASISCPPLRNEAYTAEKLENQLADQAQLFVASPHAVQIKGNSAYYSQLFDWYKNDFAESNPAKIINKYASKKIPTNLKIRWIKYDWNLNEAS</sequence>
<protein>
    <submittedName>
        <fullName evidence="3">DUF547 domain-containing protein</fullName>
    </submittedName>
</protein>
<feature type="chain" id="PRO_5045300627" evidence="1">
    <location>
        <begin position="20"/>
        <end position="237"/>
    </location>
</feature>
<gene>
    <name evidence="3" type="ORF">ACFSW8_15980</name>
</gene>
<evidence type="ECO:0000256" key="1">
    <source>
        <dbReference type="SAM" id="SignalP"/>
    </source>
</evidence>
<name>A0ABW4ZEQ1_9BACT</name>
<comment type="caution">
    <text evidence="3">The sequence shown here is derived from an EMBL/GenBank/DDBJ whole genome shotgun (WGS) entry which is preliminary data.</text>
</comment>
<dbReference type="PANTHER" id="PTHR46361:SF3">
    <property type="entry name" value="ELECTRON CARRIER_ PROTEIN DISULFIDE OXIDOREDUCTASE"/>
    <property type="match status" value="1"/>
</dbReference>